<proteinExistence type="predicted"/>
<evidence type="ECO:0000259" key="2">
    <source>
        <dbReference type="PROSITE" id="PS50405"/>
    </source>
</evidence>
<dbReference type="InterPro" id="IPR036249">
    <property type="entry name" value="Thioredoxin-like_sf"/>
</dbReference>
<dbReference type="InterPro" id="IPR004046">
    <property type="entry name" value="GST_C"/>
</dbReference>
<protein>
    <submittedName>
        <fullName evidence="3">Glutathione S-transferase</fullName>
    </submittedName>
</protein>
<dbReference type="PANTHER" id="PTHR44051:SF8">
    <property type="entry name" value="GLUTATHIONE S-TRANSFERASE GSTA"/>
    <property type="match status" value="1"/>
</dbReference>
<dbReference type="GO" id="GO:0016740">
    <property type="term" value="F:transferase activity"/>
    <property type="evidence" value="ECO:0007669"/>
    <property type="project" value="UniProtKB-KW"/>
</dbReference>
<dbReference type="InterPro" id="IPR004045">
    <property type="entry name" value="Glutathione_S-Trfase_N"/>
</dbReference>
<reference evidence="3 4" key="1">
    <citation type="journal article" date="2018" name="Nat. Biotechnol.">
        <title>A standardized bacterial taxonomy based on genome phylogeny substantially revises the tree of life.</title>
        <authorList>
            <person name="Parks D.H."/>
            <person name="Chuvochina M."/>
            <person name="Waite D.W."/>
            <person name="Rinke C."/>
            <person name="Skarshewski A."/>
            <person name="Chaumeil P.A."/>
            <person name="Hugenholtz P."/>
        </authorList>
    </citation>
    <scope>NUCLEOTIDE SEQUENCE [LARGE SCALE GENOMIC DNA]</scope>
    <source>
        <strain evidence="3">UBA9015</strain>
    </source>
</reference>
<organism evidence="3 4">
    <name type="scientific">Sphingomonas bacterium</name>
    <dbReference type="NCBI Taxonomy" id="1895847"/>
    <lineage>
        <taxon>Bacteria</taxon>
        <taxon>Pseudomonadati</taxon>
        <taxon>Pseudomonadota</taxon>
        <taxon>Alphaproteobacteria</taxon>
        <taxon>Sphingomonadales</taxon>
        <taxon>Sphingomonadaceae</taxon>
        <taxon>Sphingomonas</taxon>
    </lineage>
</organism>
<dbReference type="EMBL" id="DOYJ01000206">
    <property type="protein sequence ID" value="HCB75966.1"/>
    <property type="molecule type" value="Genomic_DNA"/>
</dbReference>
<gene>
    <name evidence="3" type="ORF">DEP91_07290</name>
</gene>
<dbReference type="PANTHER" id="PTHR44051">
    <property type="entry name" value="GLUTATHIONE S-TRANSFERASE-RELATED"/>
    <property type="match status" value="1"/>
</dbReference>
<dbReference type="SUPFAM" id="SSF52833">
    <property type="entry name" value="Thioredoxin-like"/>
    <property type="match status" value="1"/>
</dbReference>
<dbReference type="Pfam" id="PF00043">
    <property type="entry name" value="GST_C"/>
    <property type="match status" value="1"/>
</dbReference>
<dbReference type="InterPro" id="IPR010987">
    <property type="entry name" value="Glutathione-S-Trfase_C-like"/>
</dbReference>
<dbReference type="Gene3D" id="1.20.1050.10">
    <property type="match status" value="1"/>
</dbReference>
<dbReference type="InterPro" id="IPR034345">
    <property type="entry name" value="Gtt2-like_N"/>
</dbReference>
<dbReference type="Proteomes" id="UP000262699">
    <property type="component" value="Unassembled WGS sequence"/>
</dbReference>
<sequence>MRLYDSPWAPSPRRVRIFAAEKGIALDRVEVDLGSGEHLRQPFLKCNPRGAVPVLETDDGECLTEGPAICRYLEALYPHPPLFGATPIEVGRIEQWTRRVEGEGYAAGVYAFRNSARSLANRALVGAAPPVPQIPELVERARIMWAAFVADLDAHLGTRVWIANDAYSFADITALVTLDFCGRAKLALPEDAANLRRWHAAASARPSASA</sequence>
<dbReference type="AlphaFoldDB" id="A0A3D0WB63"/>
<dbReference type="SUPFAM" id="SSF47616">
    <property type="entry name" value="GST C-terminal domain-like"/>
    <property type="match status" value="1"/>
</dbReference>
<dbReference type="Pfam" id="PF13409">
    <property type="entry name" value="GST_N_2"/>
    <property type="match status" value="1"/>
</dbReference>
<dbReference type="CDD" id="cd03051">
    <property type="entry name" value="GST_N_GTT2_like"/>
    <property type="match status" value="1"/>
</dbReference>
<feature type="domain" description="GST C-terminal" evidence="2">
    <location>
        <begin position="86"/>
        <end position="210"/>
    </location>
</feature>
<comment type="caution">
    <text evidence="3">The sequence shown here is derived from an EMBL/GenBank/DDBJ whole genome shotgun (WGS) entry which is preliminary data.</text>
</comment>
<dbReference type="Gene3D" id="3.40.30.10">
    <property type="entry name" value="Glutaredoxin"/>
    <property type="match status" value="1"/>
</dbReference>
<dbReference type="PROSITE" id="PS50404">
    <property type="entry name" value="GST_NTER"/>
    <property type="match status" value="1"/>
</dbReference>
<dbReference type="PROSITE" id="PS50405">
    <property type="entry name" value="GST_CTER"/>
    <property type="match status" value="1"/>
</dbReference>
<evidence type="ECO:0000313" key="4">
    <source>
        <dbReference type="Proteomes" id="UP000262699"/>
    </source>
</evidence>
<evidence type="ECO:0000259" key="1">
    <source>
        <dbReference type="PROSITE" id="PS50404"/>
    </source>
</evidence>
<dbReference type="SFLD" id="SFLDS00019">
    <property type="entry name" value="Glutathione_Transferase_(cytos"/>
    <property type="match status" value="1"/>
</dbReference>
<dbReference type="InterPro" id="IPR036282">
    <property type="entry name" value="Glutathione-S-Trfase_C_sf"/>
</dbReference>
<keyword evidence="3" id="KW-0808">Transferase</keyword>
<feature type="domain" description="GST N-terminal" evidence="1">
    <location>
        <begin position="1"/>
        <end position="81"/>
    </location>
</feature>
<dbReference type="InterPro" id="IPR040079">
    <property type="entry name" value="Glutathione_S-Trfase"/>
</dbReference>
<name>A0A3D0WB63_9SPHN</name>
<dbReference type="SFLD" id="SFLDG00358">
    <property type="entry name" value="Main_(cytGST)"/>
    <property type="match status" value="1"/>
</dbReference>
<evidence type="ECO:0000313" key="3">
    <source>
        <dbReference type="EMBL" id="HCB75966.1"/>
    </source>
</evidence>
<accession>A0A3D0WB63</accession>